<keyword evidence="1" id="KW-1133">Transmembrane helix</keyword>
<keyword evidence="1" id="KW-0472">Membrane</keyword>
<gene>
    <name evidence="2" type="ORF">TBK1r_02960</name>
</gene>
<dbReference type="RefSeq" id="WP_145207187.1">
    <property type="nucleotide sequence ID" value="NZ_CP036432.1"/>
</dbReference>
<evidence type="ECO:0000313" key="2">
    <source>
        <dbReference type="EMBL" id="QDV81381.1"/>
    </source>
</evidence>
<dbReference type="Proteomes" id="UP000318081">
    <property type="component" value="Chromosome"/>
</dbReference>
<feature type="transmembrane region" description="Helical" evidence="1">
    <location>
        <begin position="167"/>
        <end position="188"/>
    </location>
</feature>
<protein>
    <submittedName>
        <fullName evidence="2">Uncharacterized protein</fullName>
    </submittedName>
</protein>
<dbReference type="EMBL" id="CP036432">
    <property type="protein sequence ID" value="QDV81381.1"/>
    <property type="molecule type" value="Genomic_DNA"/>
</dbReference>
<keyword evidence="1" id="KW-0812">Transmembrane</keyword>
<reference evidence="2 3" key="1">
    <citation type="submission" date="2019-02" db="EMBL/GenBank/DDBJ databases">
        <title>Deep-cultivation of Planctomycetes and their phenomic and genomic characterization uncovers novel biology.</title>
        <authorList>
            <person name="Wiegand S."/>
            <person name="Jogler M."/>
            <person name="Boedeker C."/>
            <person name="Pinto D."/>
            <person name="Vollmers J."/>
            <person name="Rivas-Marin E."/>
            <person name="Kohn T."/>
            <person name="Peeters S.H."/>
            <person name="Heuer A."/>
            <person name="Rast P."/>
            <person name="Oberbeckmann S."/>
            <person name="Bunk B."/>
            <person name="Jeske O."/>
            <person name="Meyerdierks A."/>
            <person name="Storesund J.E."/>
            <person name="Kallscheuer N."/>
            <person name="Luecker S."/>
            <person name="Lage O.M."/>
            <person name="Pohl T."/>
            <person name="Merkel B.J."/>
            <person name="Hornburger P."/>
            <person name="Mueller R.-W."/>
            <person name="Bruemmer F."/>
            <person name="Labrenz M."/>
            <person name="Spormann A.M."/>
            <person name="Op den Camp H."/>
            <person name="Overmann J."/>
            <person name="Amann R."/>
            <person name="Jetten M.S.M."/>
            <person name="Mascher T."/>
            <person name="Medema M.H."/>
            <person name="Devos D.P."/>
            <person name="Kaster A.-K."/>
            <person name="Ovreas L."/>
            <person name="Rohde M."/>
            <person name="Galperin M.Y."/>
            <person name="Jogler C."/>
        </authorList>
    </citation>
    <scope>NUCLEOTIDE SEQUENCE [LARGE SCALE GENOMIC DNA]</scope>
    <source>
        <strain evidence="2 3">TBK1r</strain>
    </source>
</reference>
<evidence type="ECO:0000313" key="3">
    <source>
        <dbReference type="Proteomes" id="UP000318081"/>
    </source>
</evidence>
<evidence type="ECO:0000256" key="1">
    <source>
        <dbReference type="SAM" id="Phobius"/>
    </source>
</evidence>
<keyword evidence="3" id="KW-1185">Reference proteome</keyword>
<feature type="transmembrane region" description="Helical" evidence="1">
    <location>
        <begin position="91"/>
        <end position="110"/>
    </location>
</feature>
<name>A0ABX5XJ00_9BACT</name>
<feature type="transmembrane region" description="Helical" evidence="1">
    <location>
        <begin position="34"/>
        <end position="55"/>
    </location>
</feature>
<feature type="transmembrane region" description="Helical" evidence="1">
    <location>
        <begin position="131"/>
        <end position="155"/>
    </location>
</feature>
<proteinExistence type="predicted"/>
<sequence length="198" mass="21220">MFEQMGTFDSAFQPTGQEAASSLPRRRKSLKSQIVFWLVNLVLVAPAIVVVYLTIVADGLRNLMSVFATKLSKLPIPGIGAMAGFDGFNRIDIAAVTAMILCVTVSYIWFRVFTELSGHGRLSRQSNGNPILVWLLVGIAAILVIGDALIFYAGMSNQAAGGWTGTPQSVCIGATVVYSVGLAFLGGYHADYHTSEEV</sequence>
<accession>A0ABX5XJ00</accession>
<organism evidence="2 3">
    <name type="scientific">Stieleria magnilauensis</name>
    <dbReference type="NCBI Taxonomy" id="2527963"/>
    <lineage>
        <taxon>Bacteria</taxon>
        <taxon>Pseudomonadati</taxon>
        <taxon>Planctomycetota</taxon>
        <taxon>Planctomycetia</taxon>
        <taxon>Pirellulales</taxon>
        <taxon>Pirellulaceae</taxon>
        <taxon>Stieleria</taxon>
    </lineage>
</organism>